<accession>A0A0A0N4C6</accession>
<dbReference type="SUPFAM" id="SSF53850">
    <property type="entry name" value="Periplasmic binding protein-like II"/>
    <property type="match status" value="1"/>
</dbReference>
<proteinExistence type="predicted"/>
<name>A0A0A0N4C6_STRRN</name>
<dbReference type="Proteomes" id="UP000281594">
    <property type="component" value="Unassembled WGS sequence"/>
</dbReference>
<evidence type="ECO:0000313" key="2">
    <source>
        <dbReference type="Proteomes" id="UP000281594"/>
    </source>
</evidence>
<dbReference type="Pfam" id="PF13416">
    <property type="entry name" value="SBP_bac_8"/>
    <property type="match status" value="1"/>
</dbReference>
<reference evidence="1 2" key="1">
    <citation type="journal article" date="2018" name="J. Biol. Chem.">
        <title>Discovery of the actinoplanic acid pathway in Streptomyces rapamycinicus reveals a genetically conserved synergism with rapamycin.</title>
        <authorList>
            <person name="Mrak P."/>
            <person name="Krastel P."/>
            <person name="Pivk Lukancic P."/>
            <person name="Tao J."/>
            <person name="Pistorius D."/>
            <person name="Moore C.M."/>
        </authorList>
    </citation>
    <scope>NUCLEOTIDE SEQUENCE [LARGE SCALE GENOMIC DNA]</scope>
    <source>
        <strain evidence="1 2">NRRL 5491</strain>
    </source>
</reference>
<dbReference type="EMBL" id="QYCY01000002">
    <property type="protein sequence ID" value="RLV74381.1"/>
    <property type="molecule type" value="Genomic_DNA"/>
</dbReference>
<organism evidence="1 2">
    <name type="scientific">Streptomyces rapamycinicus (strain ATCC 29253 / DSM 41530 / NRRL 5491 / AYB-994)</name>
    <name type="common">Streptomyces hygroscopicus (strain ATCC 29253)</name>
    <dbReference type="NCBI Taxonomy" id="1343740"/>
    <lineage>
        <taxon>Bacteria</taxon>
        <taxon>Bacillati</taxon>
        <taxon>Actinomycetota</taxon>
        <taxon>Actinomycetes</taxon>
        <taxon>Kitasatosporales</taxon>
        <taxon>Streptomycetaceae</taxon>
        <taxon>Streptomyces</taxon>
        <taxon>Streptomyces violaceusniger group</taxon>
    </lineage>
</organism>
<dbReference type="CDD" id="cd13585">
    <property type="entry name" value="PBP2_TMBP_like"/>
    <property type="match status" value="1"/>
</dbReference>
<dbReference type="PANTHER" id="PTHR43649:SF12">
    <property type="entry name" value="DIACETYLCHITOBIOSE BINDING PROTEIN DASA"/>
    <property type="match status" value="1"/>
</dbReference>
<comment type="caution">
    <text evidence="1">The sequence shown here is derived from an EMBL/GenBank/DDBJ whole genome shotgun (WGS) entry which is preliminary data.</text>
</comment>
<dbReference type="InterPro" id="IPR006059">
    <property type="entry name" value="SBP"/>
</dbReference>
<dbReference type="STRING" id="1343740.M271_09370"/>
<dbReference type="InterPro" id="IPR050490">
    <property type="entry name" value="Bact_solute-bd_prot1"/>
</dbReference>
<dbReference type="RefSeq" id="WP_020866889.1">
    <property type="nucleotide sequence ID" value="NC_022785.1"/>
</dbReference>
<sequence>MSNISRGRDWDRRGVLRAMGGVAALGGLAACGSNTGRSGGGGKSIKQMYHAYGEQGTQQAAKKFADAYDKAKVTIEWVPGEYESKLATTLLGSGAPDVFEYHPDLQLVRSRQIVPLDDIIADVKDDFLPEDIAANSVDGKVYGIRMIDDPQFFFYRKSLFEKAGVKPPATFDELIDAAHKLTSGKVKGLYIGQNLKTISKPLVWSTGPHYLDADHRIAYHTDNLVETLTKARELYKSKSLLLGAPTEVWDPASFLQGLCAIQWCGIWAIPAIQKAFGDDFGIFPFPKSGAAGRQVVYNGGWSTYVSAKAKDVDAAKAFVKWLWIGQKKYQQEWALDYGFHIPARKSIAAGADKLKSGVAAEAVELFNTHGVFDDPYWTEGMFNILLDAVVNSVRDSKDPEAELDSADKKIERALKKLG</sequence>
<protein>
    <submittedName>
        <fullName evidence="1">Sugar ABC transporter substrate-binding protein</fullName>
    </submittedName>
</protein>
<dbReference type="Gene3D" id="3.40.190.10">
    <property type="entry name" value="Periplasmic binding protein-like II"/>
    <property type="match status" value="1"/>
</dbReference>
<dbReference type="PROSITE" id="PS51257">
    <property type="entry name" value="PROKAR_LIPOPROTEIN"/>
    <property type="match status" value="1"/>
</dbReference>
<gene>
    <name evidence="1" type="ORF">D3C57_134185</name>
</gene>
<dbReference type="PANTHER" id="PTHR43649">
    <property type="entry name" value="ARABINOSE-BINDING PROTEIN-RELATED"/>
    <property type="match status" value="1"/>
</dbReference>
<evidence type="ECO:0000313" key="1">
    <source>
        <dbReference type="EMBL" id="RLV74381.1"/>
    </source>
</evidence>
<dbReference type="KEGG" id="src:M271_09370"/>
<dbReference type="eggNOG" id="COG1653">
    <property type="taxonomic scope" value="Bacteria"/>
</dbReference>
<dbReference type="HOGENOM" id="CLU_031285_10_1_11"/>
<dbReference type="AlphaFoldDB" id="A0A0A0N4C6"/>